<comment type="caution">
    <text evidence="2">The sequence shown here is derived from an EMBL/GenBank/DDBJ whole genome shotgun (WGS) entry which is preliminary data.</text>
</comment>
<name>A0ABN9QQZ3_9DINO</name>
<feature type="non-terminal residue" evidence="2">
    <location>
        <position position="80"/>
    </location>
</feature>
<gene>
    <name evidence="2" type="ORF">PCOR1329_LOCUS14160</name>
</gene>
<reference evidence="2" key="1">
    <citation type="submission" date="2023-10" db="EMBL/GenBank/DDBJ databases">
        <authorList>
            <person name="Chen Y."/>
            <person name="Shah S."/>
            <person name="Dougan E. K."/>
            <person name="Thang M."/>
            <person name="Chan C."/>
        </authorList>
    </citation>
    <scope>NUCLEOTIDE SEQUENCE [LARGE SCALE GENOMIC DNA]</scope>
</reference>
<protein>
    <submittedName>
        <fullName evidence="2">Uncharacterized protein</fullName>
    </submittedName>
</protein>
<evidence type="ECO:0000313" key="3">
    <source>
        <dbReference type="Proteomes" id="UP001189429"/>
    </source>
</evidence>
<organism evidence="2 3">
    <name type="scientific">Prorocentrum cordatum</name>
    <dbReference type="NCBI Taxonomy" id="2364126"/>
    <lineage>
        <taxon>Eukaryota</taxon>
        <taxon>Sar</taxon>
        <taxon>Alveolata</taxon>
        <taxon>Dinophyceae</taxon>
        <taxon>Prorocentrales</taxon>
        <taxon>Prorocentraceae</taxon>
        <taxon>Prorocentrum</taxon>
    </lineage>
</organism>
<dbReference type="Proteomes" id="UP001189429">
    <property type="component" value="Unassembled WGS sequence"/>
</dbReference>
<evidence type="ECO:0000313" key="2">
    <source>
        <dbReference type="EMBL" id="CAK0808628.1"/>
    </source>
</evidence>
<accession>A0ABN9QQZ3</accession>
<dbReference type="EMBL" id="CAUYUJ010004224">
    <property type="protein sequence ID" value="CAK0808628.1"/>
    <property type="molecule type" value="Genomic_DNA"/>
</dbReference>
<feature type="non-terminal residue" evidence="2">
    <location>
        <position position="1"/>
    </location>
</feature>
<proteinExistence type="predicted"/>
<evidence type="ECO:0000256" key="1">
    <source>
        <dbReference type="SAM" id="MobiDB-lite"/>
    </source>
</evidence>
<keyword evidence="3" id="KW-1185">Reference proteome</keyword>
<feature type="region of interest" description="Disordered" evidence="1">
    <location>
        <begin position="10"/>
        <end position="33"/>
    </location>
</feature>
<feature type="compositionally biased region" description="Basic residues" evidence="1">
    <location>
        <begin position="14"/>
        <end position="27"/>
    </location>
</feature>
<sequence>PYFGLVREPGRTGFRMKGKGKGPGSGRKRQDLHHTAPAALRFPCLRTLHPHGRAPAAIWIVTRGQQRVLLIHAVDGRVAL</sequence>